<sequence>MLSQILKASVVLLLMSIACKQDKTISKSVSHNKEKAQKSKDKIISSLNNKDFSLNIETYFSKDTLNVVDYKEDIYSSPIIIFQKLSFYNKNKLIKTHQLPLKNVNKKTITDKVISATGTPIYKACLSKKSNQDFYIVNGSDYCNGSDCPEFIGIYLMNGDIIYEGFSNEKKKHILKNIIVKNSIDLNKLTNCIDIDIFK</sequence>
<dbReference type="OrthoDB" id="1080875at2"/>
<dbReference type="EMBL" id="FQWC01000014">
    <property type="protein sequence ID" value="SHH88208.1"/>
    <property type="molecule type" value="Genomic_DNA"/>
</dbReference>
<evidence type="ECO:0000313" key="1">
    <source>
        <dbReference type="EMBL" id="SHH88208.1"/>
    </source>
</evidence>
<dbReference type="PROSITE" id="PS51257">
    <property type="entry name" value="PROKAR_LIPOPROTEIN"/>
    <property type="match status" value="1"/>
</dbReference>
<gene>
    <name evidence="1" type="ORF">SAMN05443663_11449</name>
</gene>
<keyword evidence="2" id="KW-1185">Reference proteome</keyword>
<dbReference type="RefSeq" id="WP_139260583.1">
    <property type="nucleotide sequence ID" value="NZ_FQWC01000014.1"/>
</dbReference>
<reference evidence="2" key="1">
    <citation type="submission" date="2016-11" db="EMBL/GenBank/DDBJ databases">
        <authorList>
            <person name="Varghese N."/>
            <person name="Submissions S."/>
        </authorList>
    </citation>
    <scope>NUCLEOTIDE SEQUENCE [LARGE SCALE GENOMIC DNA]</scope>
    <source>
        <strain evidence="2">DSM 17963</strain>
    </source>
</reference>
<organism evidence="1 2">
    <name type="scientific">Flavobacterium defluvii</name>
    <dbReference type="NCBI Taxonomy" id="370979"/>
    <lineage>
        <taxon>Bacteria</taxon>
        <taxon>Pseudomonadati</taxon>
        <taxon>Bacteroidota</taxon>
        <taxon>Flavobacteriia</taxon>
        <taxon>Flavobacteriales</taxon>
        <taxon>Flavobacteriaceae</taxon>
        <taxon>Flavobacterium</taxon>
    </lineage>
</organism>
<dbReference type="Proteomes" id="UP000184071">
    <property type="component" value="Unassembled WGS sequence"/>
</dbReference>
<accession>A0A1M5WL84</accession>
<evidence type="ECO:0000313" key="2">
    <source>
        <dbReference type="Proteomes" id="UP000184071"/>
    </source>
</evidence>
<dbReference type="STRING" id="370979.SAMN05443663_11449"/>
<dbReference type="AlphaFoldDB" id="A0A1M5WL84"/>
<protein>
    <submittedName>
        <fullName evidence="1">Uncharacterized protein</fullName>
    </submittedName>
</protein>
<name>A0A1M5WL84_9FLAO</name>
<proteinExistence type="predicted"/>